<dbReference type="PROSITE" id="PS51186">
    <property type="entry name" value="GNAT"/>
    <property type="match status" value="1"/>
</dbReference>
<dbReference type="STRING" id="100884.GCA_000269565_00410"/>
<dbReference type="GeneID" id="78228323"/>
<dbReference type="InterPro" id="IPR051531">
    <property type="entry name" value="N-acetyltransferase"/>
</dbReference>
<keyword evidence="3" id="KW-1185">Reference proteome</keyword>
<dbReference type="OrthoDB" id="9785602at2"/>
<reference evidence="2 3" key="1">
    <citation type="submission" date="2010-12" db="EMBL/GenBank/DDBJ databases">
        <title>The Genome Sequence of Coprobacillus sp. strain 29_1.</title>
        <authorList>
            <consortium name="The Broad Institute Genome Sequencing Platform"/>
            <person name="Earl A."/>
            <person name="Ward D."/>
            <person name="Feldgarden M."/>
            <person name="Gevers D."/>
            <person name="Daigneault M."/>
            <person name="Sibley C.D."/>
            <person name="White A."/>
            <person name="Strauss J."/>
            <person name="Allen-Vercoe E."/>
            <person name="Young S.K."/>
            <person name="Zeng Q."/>
            <person name="Gargeya S."/>
            <person name="Fitzgerald M."/>
            <person name="Haas B."/>
            <person name="Abouelleil A."/>
            <person name="Alvarado L."/>
            <person name="Arachchi H.M."/>
            <person name="Berlin A."/>
            <person name="Brown A."/>
            <person name="Chapman S.B."/>
            <person name="Chen Z."/>
            <person name="Dunbar C."/>
            <person name="Freedman E."/>
            <person name="Gearin G."/>
            <person name="Gellesch M."/>
            <person name="Goldberg J."/>
            <person name="Griggs A."/>
            <person name="Gujja S."/>
            <person name="Heilman E."/>
            <person name="Heiman D."/>
            <person name="Howarth C."/>
            <person name="Larson L."/>
            <person name="Lui A."/>
            <person name="MacDonald P.J.P."/>
            <person name="Mehta T."/>
            <person name="Montmayeur A."/>
            <person name="Murphy C."/>
            <person name="Neiman D."/>
            <person name="Pearson M."/>
            <person name="Priest M."/>
            <person name="Roberts A."/>
            <person name="Saif S."/>
            <person name="Shea T."/>
            <person name="Shenoy N."/>
            <person name="Sisk P."/>
            <person name="Stolte C."/>
            <person name="Sykes S."/>
            <person name="White J."/>
            <person name="Yandava C."/>
            <person name="Nusbaum C."/>
            <person name="Birren B."/>
        </authorList>
    </citation>
    <scope>NUCLEOTIDE SEQUENCE [LARGE SCALE GENOMIC DNA]</scope>
    <source>
        <strain evidence="2 3">29_1</strain>
    </source>
</reference>
<dbReference type="RefSeq" id="WP_008789844.1">
    <property type="nucleotide sequence ID" value="NZ_AKCB01000001.1"/>
</dbReference>
<gene>
    <name evidence="2" type="ORF">HMPREF9488_02757</name>
</gene>
<evidence type="ECO:0000313" key="2">
    <source>
        <dbReference type="EMBL" id="EFW03965.1"/>
    </source>
</evidence>
<proteinExistence type="predicted"/>
<comment type="caution">
    <text evidence="2">The sequence shown here is derived from an EMBL/GenBank/DDBJ whole genome shotgun (WGS) entry which is preliminary data.</text>
</comment>
<organism evidence="2 3">
    <name type="scientific">Coprobacillus cateniformis</name>
    <dbReference type="NCBI Taxonomy" id="100884"/>
    <lineage>
        <taxon>Bacteria</taxon>
        <taxon>Bacillati</taxon>
        <taxon>Bacillota</taxon>
        <taxon>Erysipelotrichia</taxon>
        <taxon>Erysipelotrichales</taxon>
        <taxon>Coprobacillaceae</taxon>
        <taxon>Coprobacillus</taxon>
    </lineage>
</organism>
<dbReference type="Proteomes" id="UP000003157">
    <property type="component" value="Unassembled WGS sequence"/>
</dbReference>
<dbReference type="GO" id="GO:0016747">
    <property type="term" value="F:acyltransferase activity, transferring groups other than amino-acyl groups"/>
    <property type="evidence" value="ECO:0007669"/>
    <property type="project" value="InterPro"/>
</dbReference>
<dbReference type="AlphaFoldDB" id="E7GDB4"/>
<dbReference type="EMBL" id="ADKX01000041">
    <property type="protein sequence ID" value="EFW03965.1"/>
    <property type="molecule type" value="Genomic_DNA"/>
</dbReference>
<feature type="domain" description="N-acetyltransferase" evidence="1">
    <location>
        <begin position="9"/>
        <end position="168"/>
    </location>
</feature>
<dbReference type="Pfam" id="PF13302">
    <property type="entry name" value="Acetyltransf_3"/>
    <property type="match status" value="1"/>
</dbReference>
<protein>
    <recommendedName>
        <fullName evidence="1">N-acetyltransferase domain-containing protein</fullName>
    </recommendedName>
</protein>
<dbReference type="PANTHER" id="PTHR43792">
    <property type="entry name" value="GNAT FAMILY, PUTATIVE (AFU_ORTHOLOGUE AFUA_3G00765)-RELATED-RELATED"/>
    <property type="match status" value="1"/>
</dbReference>
<evidence type="ECO:0000259" key="1">
    <source>
        <dbReference type="PROSITE" id="PS51186"/>
    </source>
</evidence>
<dbReference type="Gene3D" id="3.40.630.30">
    <property type="match status" value="1"/>
</dbReference>
<dbReference type="SUPFAM" id="SSF55729">
    <property type="entry name" value="Acyl-CoA N-acyltransferases (Nat)"/>
    <property type="match status" value="1"/>
</dbReference>
<dbReference type="InterPro" id="IPR016181">
    <property type="entry name" value="Acyl_CoA_acyltransferase"/>
</dbReference>
<name>E7GDB4_9FIRM</name>
<accession>E7GDB4</accession>
<sequence length="171" mass="19747">MHTIETERLIIRPVKSEDNLALCQIRSSEFVQMYNAMKTPTPEVLTQEIQNNNKDMFILELKDTHQIIGEISTHPDNLRHGISSITISYYLDEAFARKGYMYEALHHFLKVLFKTDVEIIVARHFGGNTASQVLLKKLGFVHEGTLRKGIKGYKDIIYDDCIYSLMPDELK</sequence>
<dbReference type="HOGENOM" id="CLU_013985_3_1_9"/>
<evidence type="ECO:0000313" key="3">
    <source>
        <dbReference type="Proteomes" id="UP000003157"/>
    </source>
</evidence>
<dbReference type="eggNOG" id="COG1670">
    <property type="taxonomic scope" value="Bacteria"/>
</dbReference>
<dbReference type="InterPro" id="IPR000182">
    <property type="entry name" value="GNAT_dom"/>
</dbReference>